<proteinExistence type="predicted"/>
<feature type="transmembrane region" description="Helical" evidence="1">
    <location>
        <begin position="12"/>
        <end position="29"/>
    </location>
</feature>
<accession>A0A5C8M731</accession>
<keyword evidence="1" id="KW-1133">Transmembrane helix</keyword>
<evidence type="ECO:0000313" key="4">
    <source>
        <dbReference type="Proteomes" id="UP000321814"/>
    </source>
</evidence>
<name>A0A5C8M731_9GAMM</name>
<feature type="transmembrane region" description="Helical" evidence="1">
    <location>
        <begin position="290"/>
        <end position="309"/>
    </location>
</feature>
<dbReference type="PANTHER" id="PTHR31061">
    <property type="entry name" value="LD22376P"/>
    <property type="match status" value="1"/>
</dbReference>
<feature type="transmembrane region" description="Helical" evidence="1">
    <location>
        <begin position="251"/>
        <end position="270"/>
    </location>
</feature>
<feature type="transmembrane region" description="Helical" evidence="1">
    <location>
        <begin position="329"/>
        <end position="355"/>
    </location>
</feature>
<dbReference type="EMBL" id="VRLR01000001">
    <property type="protein sequence ID" value="TXK83170.1"/>
    <property type="molecule type" value="Genomic_DNA"/>
</dbReference>
<feature type="transmembrane region" description="Helical" evidence="1">
    <location>
        <begin position="110"/>
        <end position="128"/>
    </location>
</feature>
<reference evidence="3 4" key="1">
    <citation type="submission" date="2019-08" db="EMBL/GenBank/DDBJ databases">
        <title>Draft genome analysis of Rheinheimera tangshanensis isolated from the roots of fresh rice plants (Oryza sativa).</title>
        <authorList>
            <person name="Yu Q."/>
            <person name="Qi Y."/>
            <person name="Zhang H."/>
            <person name="Pu J."/>
        </authorList>
    </citation>
    <scope>NUCLEOTIDE SEQUENCE [LARGE SCALE GENOMIC DNA]</scope>
    <source>
        <strain evidence="3 4">JA3-B52</strain>
    </source>
</reference>
<dbReference type="AlphaFoldDB" id="A0A5C8M731"/>
<dbReference type="RefSeq" id="WP_147903037.1">
    <property type="nucleotide sequence ID" value="NZ_BAAAGC010000002.1"/>
</dbReference>
<keyword evidence="4" id="KW-1185">Reference proteome</keyword>
<sequence>MSAPRFYALDALRGLAIALMILVNTPGSWQHVYSPLLHAPWDGFTFADIVFPTFLFVVGAAMFYSLKTTVFSKQSFWRVSSRALKLIGIGVLLNYVPFSVELTELRLPGVLQRIGLAYWCAALLVLSVKRSSLPFIAFALVLLYWLALVVGGGEQPYSLEHNLVRQWDLAIFGAAHLYQGFGVAFDPEGLLSTLPCIVAVLIGFATASFLQGKQHNEALRLLLLSGLAFVILAMFWQLLWPVNKALWSGSYLALSSGLILLLLAILVWGIDIKGWTALAEPLKVYGTNPLFIYILSWLWAVLIGQLILIPAEAGSVSLYQWGFEQLAMIFPAKLASFVFAVLHVIGFWYLSLLLYKRNIVIKL</sequence>
<keyword evidence="1" id="KW-0472">Membrane</keyword>
<dbReference type="InterPro" id="IPR012429">
    <property type="entry name" value="HGSNAT_cat"/>
</dbReference>
<protein>
    <submittedName>
        <fullName evidence="3">DUF1624 domain-containing protein</fullName>
    </submittedName>
</protein>
<keyword evidence="1" id="KW-0812">Transmembrane</keyword>
<feature type="transmembrane region" description="Helical" evidence="1">
    <location>
        <begin position="79"/>
        <end position="98"/>
    </location>
</feature>
<feature type="transmembrane region" description="Helical" evidence="1">
    <location>
        <begin position="49"/>
        <end position="67"/>
    </location>
</feature>
<comment type="caution">
    <text evidence="3">The sequence shown here is derived from an EMBL/GenBank/DDBJ whole genome shotgun (WGS) entry which is preliminary data.</text>
</comment>
<feature type="transmembrane region" description="Helical" evidence="1">
    <location>
        <begin position="190"/>
        <end position="209"/>
    </location>
</feature>
<gene>
    <name evidence="3" type="ORF">FU839_02545</name>
</gene>
<feature type="transmembrane region" description="Helical" evidence="1">
    <location>
        <begin position="221"/>
        <end position="239"/>
    </location>
</feature>
<evidence type="ECO:0000259" key="2">
    <source>
        <dbReference type="Pfam" id="PF07786"/>
    </source>
</evidence>
<evidence type="ECO:0000256" key="1">
    <source>
        <dbReference type="SAM" id="Phobius"/>
    </source>
</evidence>
<dbReference type="OrthoDB" id="9788724at2"/>
<feature type="domain" description="Heparan-alpha-glucosaminide N-acetyltransferase catalytic" evidence="2">
    <location>
        <begin position="5"/>
        <end position="221"/>
    </location>
</feature>
<dbReference type="Pfam" id="PF07786">
    <property type="entry name" value="HGSNAT_cat"/>
    <property type="match status" value="1"/>
</dbReference>
<evidence type="ECO:0000313" key="3">
    <source>
        <dbReference type="EMBL" id="TXK83170.1"/>
    </source>
</evidence>
<dbReference type="PANTHER" id="PTHR31061:SF24">
    <property type="entry name" value="LD22376P"/>
    <property type="match status" value="1"/>
</dbReference>
<organism evidence="3 4">
    <name type="scientific">Rheinheimera tangshanensis</name>
    <dbReference type="NCBI Taxonomy" id="400153"/>
    <lineage>
        <taxon>Bacteria</taxon>
        <taxon>Pseudomonadati</taxon>
        <taxon>Pseudomonadota</taxon>
        <taxon>Gammaproteobacteria</taxon>
        <taxon>Chromatiales</taxon>
        <taxon>Chromatiaceae</taxon>
        <taxon>Rheinheimera</taxon>
    </lineage>
</organism>
<dbReference type="Proteomes" id="UP000321814">
    <property type="component" value="Unassembled WGS sequence"/>
</dbReference>
<feature type="transmembrane region" description="Helical" evidence="1">
    <location>
        <begin position="135"/>
        <end position="153"/>
    </location>
</feature>